<gene>
    <name evidence="1" type="ORF">L1987_07073</name>
</gene>
<dbReference type="EMBL" id="CM042019">
    <property type="protein sequence ID" value="KAI3825582.1"/>
    <property type="molecule type" value="Genomic_DNA"/>
</dbReference>
<reference evidence="2" key="1">
    <citation type="journal article" date="2022" name="Mol. Ecol. Resour.">
        <title>The genomes of chicory, endive, great burdock and yacon provide insights into Asteraceae palaeo-polyploidization history and plant inulin production.</title>
        <authorList>
            <person name="Fan W."/>
            <person name="Wang S."/>
            <person name="Wang H."/>
            <person name="Wang A."/>
            <person name="Jiang F."/>
            <person name="Liu H."/>
            <person name="Zhao H."/>
            <person name="Xu D."/>
            <person name="Zhang Y."/>
        </authorList>
    </citation>
    <scope>NUCLEOTIDE SEQUENCE [LARGE SCALE GENOMIC DNA]</scope>
    <source>
        <strain evidence="2">cv. Yunnan</strain>
    </source>
</reference>
<evidence type="ECO:0000313" key="2">
    <source>
        <dbReference type="Proteomes" id="UP001056120"/>
    </source>
</evidence>
<organism evidence="1 2">
    <name type="scientific">Smallanthus sonchifolius</name>
    <dbReference type="NCBI Taxonomy" id="185202"/>
    <lineage>
        <taxon>Eukaryota</taxon>
        <taxon>Viridiplantae</taxon>
        <taxon>Streptophyta</taxon>
        <taxon>Embryophyta</taxon>
        <taxon>Tracheophyta</taxon>
        <taxon>Spermatophyta</taxon>
        <taxon>Magnoliopsida</taxon>
        <taxon>eudicotyledons</taxon>
        <taxon>Gunneridae</taxon>
        <taxon>Pentapetalae</taxon>
        <taxon>asterids</taxon>
        <taxon>campanulids</taxon>
        <taxon>Asterales</taxon>
        <taxon>Asteraceae</taxon>
        <taxon>Asteroideae</taxon>
        <taxon>Heliantheae alliance</taxon>
        <taxon>Millerieae</taxon>
        <taxon>Smallanthus</taxon>
    </lineage>
</organism>
<comment type="caution">
    <text evidence="1">The sequence shown here is derived from an EMBL/GenBank/DDBJ whole genome shotgun (WGS) entry which is preliminary data.</text>
</comment>
<sequence length="158" mass="17321">MNNFVRLPLPSGETLSVQGEKSGAVVGIISFMKAQKRLRKGHIVIFALVAEQPSEEKKIDDIPIIRDNPEVFPEDLPGLPPYRQVKFQTNLAPGAVPIARAPCRLAPSELQELSTQLQELLDKGFIRRSSSPWGAPVLLSRRRTGPSACASTTVNLIK</sequence>
<name>A0ACB9K007_9ASTR</name>
<proteinExistence type="predicted"/>
<keyword evidence="2" id="KW-1185">Reference proteome</keyword>
<reference evidence="1 2" key="2">
    <citation type="journal article" date="2022" name="Mol. Ecol. Resour.">
        <title>The genomes of chicory, endive, great burdock and yacon provide insights into Asteraceae paleo-polyploidization history and plant inulin production.</title>
        <authorList>
            <person name="Fan W."/>
            <person name="Wang S."/>
            <person name="Wang H."/>
            <person name="Wang A."/>
            <person name="Jiang F."/>
            <person name="Liu H."/>
            <person name="Zhao H."/>
            <person name="Xu D."/>
            <person name="Zhang Y."/>
        </authorList>
    </citation>
    <scope>NUCLEOTIDE SEQUENCE [LARGE SCALE GENOMIC DNA]</scope>
    <source>
        <strain evidence="2">cv. Yunnan</strain>
        <tissue evidence="1">Leaves</tissue>
    </source>
</reference>
<accession>A0ACB9K007</accession>
<dbReference type="Proteomes" id="UP001056120">
    <property type="component" value="Linkage Group LG02"/>
</dbReference>
<protein>
    <submittedName>
        <fullName evidence="1">Uncharacterized protein</fullName>
    </submittedName>
</protein>
<evidence type="ECO:0000313" key="1">
    <source>
        <dbReference type="EMBL" id="KAI3825582.1"/>
    </source>
</evidence>